<feature type="domain" description="Acyl-CoA dehydrogenase/oxidase C-terminal" evidence="7">
    <location>
        <begin position="230"/>
        <end position="375"/>
    </location>
</feature>
<protein>
    <submittedName>
        <fullName evidence="10">Acyl-CoA dehydrogenase family protein</fullName>
    </submittedName>
</protein>
<dbReference type="Pfam" id="PF02770">
    <property type="entry name" value="Acyl-CoA_dh_M"/>
    <property type="match status" value="1"/>
</dbReference>
<evidence type="ECO:0000256" key="1">
    <source>
        <dbReference type="ARBA" id="ARBA00001974"/>
    </source>
</evidence>
<dbReference type="SUPFAM" id="SSF47203">
    <property type="entry name" value="Acyl-CoA dehydrogenase C-terminal domain-like"/>
    <property type="match status" value="1"/>
</dbReference>
<dbReference type="Pfam" id="PF02771">
    <property type="entry name" value="Acyl-CoA_dh_N"/>
    <property type="match status" value="1"/>
</dbReference>
<comment type="caution">
    <text evidence="10">The sequence shown here is derived from an EMBL/GenBank/DDBJ whole genome shotgun (WGS) entry which is preliminary data.</text>
</comment>
<feature type="domain" description="Acyl-CoA dehydrogenase/oxidase N-terminal" evidence="9">
    <location>
        <begin position="7"/>
        <end position="120"/>
    </location>
</feature>
<dbReference type="InterPro" id="IPR006091">
    <property type="entry name" value="Acyl-CoA_Oxase/DH_mid-dom"/>
</dbReference>
<dbReference type="InterPro" id="IPR013786">
    <property type="entry name" value="AcylCoA_DH/ox_N"/>
</dbReference>
<evidence type="ECO:0000256" key="2">
    <source>
        <dbReference type="ARBA" id="ARBA00009347"/>
    </source>
</evidence>
<sequence>MLNPFETEERRAFQDSVRKFMEAEINPHVDAWDEAGGYPHEVNEKVCQLGVFGFDIPEEYGGLGFDDMHMRKAVGIEMGRSSAGGVMASVGSRSIMLKPLTELANDEIKARALPDLLSGKKGGALGITEPGGGSDVANIKTTAHKDGNEWVLNGQKMFITGGMQASYFVVAARTGGEGMGGISLFFVDADTPGFTRTPIERKMGWWASDTATLYFDDCRVPADHLMGEENKGFYAIMNNFNYERFWMAAQMTGMSMRLFDECVAYAQDRETFGDKLISHQVIRHKLADMSARIDAMDAYLNQVGEIVNRGEKALAEISKLKFFCSSNLEKNASEAMQIMGGAGYLRGNAVERIYREVKVQAIGGGSEEIMRDLSVRLMGL</sequence>
<evidence type="ECO:0000259" key="9">
    <source>
        <dbReference type="Pfam" id="PF02771"/>
    </source>
</evidence>
<proteinExistence type="inferred from homology"/>
<dbReference type="PANTHER" id="PTHR43884:SF12">
    <property type="entry name" value="ISOVALERYL-COA DEHYDROGENASE, MITOCHONDRIAL-RELATED"/>
    <property type="match status" value="1"/>
</dbReference>
<dbReference type="AlphaFoldDB" id="A0A937HDJ4"/>
<dbReference type="Gene3D" id="1.20.140.10">
    <property type="entry name" value="Butyryl-CoA Dehydrogenase, subunit A, domain 3"/>
    <property type="match status" value="1"/>
</dbReference>
<evidence type="ECO:0000259" key="7">
    <source>
        <dbReference type="Pfam" id="PF00441"/>
    </source>
</evidence>
<dbReference type="Gene3D" id="2.40.110.10">
    <property type="entry name" value="Butyryl-CoA Dehydrogenase, subunit A, domain 2"/>
    <property type="match status" value="1"/>
</dbReference>
<dbReference type="Proteomes" id="UP000785783">
    <property type="component" value="Unassembled WGS sequence"/>
</dbReference>
<dbReference type="InterPro" id="IPR009100">
    <property type="entry name" value="AcylCoA_DH/oxidase_NM_dom_sf"/>
</dbReference>
<keyword evidence="5 6" id="KW-0560">Oxidoreductase</keyword>
<dbReference type="FunFam" id="1.20.140.10:FF:000001">
    <property type="entry name" value="Acyl-CoA dehydrogenase"/>
    <property type="match status" value="1"/>
</dbReference>
<dbReference type="GO" id="GO:0003995">
    <property type="term" value="F:acyl-CoA dehydrogenase activity"/>
    <property type="evidence" value="ECO:0007669"/>
    <property type="project" value="TreeGrafter"/>
</dbReference>
<name>A0A937HDJ4_9PROT</name>
<comment type="similarity">
    <text evidence="2 6">Belongs to the acyl-CoA dehydrogenase family.</text>
</comment>
<keyword evidence="4 6" id="KW-0274">FAD</keyword>
<evidence type="ECO:0000256" key="4">
    <source>
        <dbReference type="ARBA" id="ARBA00022827"/>
    </source>
</evidence>
<feature type="domain" description="Acyl-CoA oxidase/dehydrogenase middle" evidence="8">
    <location>
        <begin position="124"/>
        <end position="218"/>
    </location>
</feature>
<accession>A0A937HDJ4</accession>
<evidence type="ECO:0000256" key="5">
    <source>
        <dbReference type="ARBA" id="ARBA00023002"/>
    </source>
</evidence>
<dbReference type="Pfam" id="PF00441">
    <property type="entry name" value="Acyl-CoA_dh_1"/>
    <property type="match status" value="1"/>
</dbReference>
<evidence type="ECO:0000256" key="3">
    <source>
        <dbReference type="ARBA" id="ARBA00022630"/>
    </source>
</evidence>
<evidence type="ECO:0000313" key="10">
    <source>
        <dbReference type="EMBL" id="MBL6761809.1"/>
    </source>
</evidence>
<organism evidence="10 11">
    <name type="scientific">PS1 clade bacterium</name>
    <dbReference type="NCBI Taxonomy" id="2175152"/>
    <lineage>
        <taxon>Bacteria</taxon>
        <taxon>Pseudomonadati</taxon>
        <taxon>Pseudomonadota</taxon>
        <taxon>Alphaproteobacteria</taxon>
        <taxon>PS1 clade</taxon>
    </lineage>
</organism>
<keyword evidence="3 6" id="KW-0285">Flavoprotein</keyword>
<dbReference type="InterPro" id="IPR009075">
    <property type="entry name" value="AcylCo_DH/oxidase_C"/>
</dbReference>
<dbReference type="FunFam" id="2.40.110.10:FF:000002">
    <property type="entry name" value="Acyl-CoA dehydrogenase fadE12"/>
    <property type="match status" value="1"/>
</dbReference>
<evidence type="ECO:0000313" key="11">
    <source>
        <dbReference type="Proteomes" id="UP000785783"/>
    </source>
</evidence>
<dbReference type="EMBL" id="JADHOK010000038">
    <property type="protein sequence ID" value="MBL6761809.1"/>
    <property type="molecule type" value="Genomic_DNA"/>
</dbReference>
<reference evidence="10" key="1">
    <citation type="submission" date="2020-10" db="EMBL/GenBank/DDBJ databases">
        <title>Microbiome of the Black Sea water column analyzed by genome centric metagenomics.</title>
        <authorList>
            <person name="Cabello-Yeves P.J."/>
            <person name="Callieri C."/>
            <person name="Picazo A."/>
            <person name="Mehrshad M."/>
            <person name="Haro-Moreno J.M."/>
            <person name="Roda-Garcia J."/>
            <person name="Dzembekova N."/>
            <person name="Slabakova V."/>
            <person name="Slabakova N."/>
            <person name="Moncheva S."/>
            <person name="Rodriguez-Valera F."/>
        </authorList>
    </citation>
    <scope>NUCLEOTIDE SEQUENCE</scope>
    <source>
        <strain evidence="10">BS307-5m-G5</strain>
    </source>
</reference>
<dbReference type="Gene3D" id="1.10.540.10">
    <property type="entry name" value="Acyl-CoA dehydrogenase/oxidase, N-terminal domain"/>
    <property type="match status" value="1"/>
</dbReference>
<comment type="cofactor">
    <cofactor evidence="1 6">
        <name>FAD</name>
        <dbReference type="ChEBI" id="CHEBI:57692"/>
    </cofactor>
</comment>
<evidence type="ECO:0000259" key="8">
    <source>
        <dbReference type="Pfam" id="PF02770"/>
    </source>
</evidence>
<dbReference type="InterPro" id="IPR046373">
    <property type="entry name" value="Acyl-CoA_Oxase/DH_mid-dom_sf"/>
</dbReference>
<gene>
    <name evidence="10" type="ORF">ISQ19_03835</name>
</gene>
<dbReference type="PANTHER" id="PTHR43884">
    <property type="entry name" value="ACYL-COA DEHYDROGENASE"/>
    <property type="match status" value="1"/>
</dbReference>
<dbReference type="InterPro" id="IPR036250">
    <property type="entry name" value="AcylCo_DH-like_C"/>
</dbReference>
<dbReference type="GO" id="GO:0050660">
    <property type="term" value="F:flavin adenine dinucleotide binding"/>
    <property type="evidence" value="ECO:0007669"/>
    <property type="project" value="InterPro"/>
</dbReference>
<dbReference type="InterPro" id="IPR037069">
    <property type="entry name" value="AcylCoA_DH/ox_N_sf"/>
</dbReference>
<evidence type="ECO:0000256" key="6">
    <source>
        <dbReference type="RuleBase" id="RU362125"/>
    </source>
</evidence>
<dbReference type="SUPFAM" id="SSF56645">
    <property type="entry name" value="Acyl-CoA dehydrogenase NM domain-like"/>
    <property type="match status" value="1"/>
</dbReference>